<name>A0A9X3C281_9MYCO</name>
<keyword evidence="6" id="KW-1185">Reference proteome</keyword>
<feature type="transmembrane region" description="Helical" evidence="4">
    <location>
        <begin position="171"/>
        <end position="193"/>
    </location>
</feature>
<evidence type="ECO:0000256" key="1">
    <source>
        <dbReference type="ARBA" id="ARBA00022679"/>
    </source>
</evidence>
<organism evidence="5 6">
    <name type="scientific">Mycobacterium yunnanensis</name>
    <dbReference type="NCBI Taxonomy" id="368477"/>
    <lineage>
        <taxon>Bacteria</taxon>
        <taxon>Bacillati</taxon>
        <taxon>Actinomycetota</taxon>
        <taxon>Actinomycetes</taxon>
        <taxon>Mycobacteriales</taxon>
        <taxon>Mycobacteriaceae</taxon>
        <taxon>Mycobacterium</taxon>
    </lineage>
</organism>
<comment type="caution">
    <text evidence="5">The sequence shown here is derived from an EMBL/GenBank/DDBJ whole genome shotgun (WGS) entry which is preliminary data.</text>
</comment>
<protein>
    <recommendedName>
        <fullName evidence="7">Signal transduction histidine kinase</fullName>
    </recommendedName>
</protein>
<reference evidence="5" key="2">
    <citation type="journal article" date="2022" name="BMC Genomics">
        <title>Comparative genome analysis of mycobacteria focusing on tRNA and non-coding RNA.</title>
        <authorList>
            <person name="Behra P.R.K."/>
            <person name="Pettersson B.M.F."/>
            <person name="Ramesh M."/>
            <person name="Das S."/>
            <person name="Dasgupta S."/>
            <person name="Kirsebom L.A."/>
        </authorList>
    </citation>
    <scope>NUCLEOTIDE SEQUENCE</scope>
    <source>
        <strain evidence="5">DSM 44838</strain>
    </source>
</reference>
<keyword evidence="2" id="KW-0418">Kinase</keyword>
<dbReference type="Gene3D" id="3.30.565.10">
    <property type="entry name" value="Histidine kinase-like ATPase, C-terminal domain"/>
    <property type="match status" value="1"/>
</dbReference>
<feature type="transmembrane region" description="Helical" evidence="4">
    <location>
        <begin position="444"/>
        <end position="464"/>
    </location>
</feature>
<dbReference type="GO" id="GO:0016301">
    <property type="term" value="F:kinase activity"/>
    <property type="evidence" value="ECO:0007669"/>
    <property type="project" value="UniProtKB-KW"/>
</dbReference>
<gene>
    <name evidence="5" type="ORF">H7K45_09805</name>
</gene>
<dbReference type="GO" id="GO:0000160">
    <property type="term" value="P:phosphorelay signal transduction system"/>
    <property type="evidence" value="ECO:0007669"/>
    <property type="project" value="UniProtKB-KW"/>
</dbReference>
<dbReference type="AlphaFoldDB" id="A0A9X3C281"/>
<dbReference type="RefSeq" id="WP_263995599.1">
    <property type="nucleotide sequence ID" value="NZ_JACKVK010000005.1"/>
</dbReference>
<reference evidence="5" key="1">
    <citation type="submission" date="2020-07" db="EMBL/GenBank/DDBJ databases">
        <authorList>
            <person name="Pettersson B.M.F."/>
            <person name="Behra P.R.K."/>
            <person name="Ramesh M."/>
            <person name="Das S."/>
            <person name="Dasgupta S."/>
            <person name="Kirsebom L.A."/>
        </authorList>
    </citation>
    <scope>NUCLEOTIDE SEQUENCE</scope>
    <source>
        <strain evidence="5">DSM 44838</strain>
    </source>
</reference>
<dbReference type="SUPFAM" id="SSF55874">
    <property type="entry name" value="ATPase domain of HSP90 chaperone/DNA topoisomerase II/histidine kinase"/>
    <property type="match status" value="1"/>
</dbReference>
<evidence type="ECO:0000313" key="5">
    <source>
        <dbReference type="EMBL" id="MCV7420831.1"/>
    </source>
</evidence>
<feature type="transmembrane region" description="Helical" evidence="4">
    <location>
        <begin position="122"/>
        <end position="140"/>
    </location>
</feature>
<dbReference type="CDD" id="cd16917">
    <property type="entry name" value="HATPase_UhpB-NarQ-NarX-like"/>
    <property type="match status" value="1"/>
</dbReference>
<dbReference type="PANTHER" id="PTHR24421">
    <property type="entry name" value="NITRATE/NITRITE SENSOR PROTEIN NARX-RELATED"/>
    <property type="match status" value="1"/>
</dbReference>
<keyword evidence="4" id="KW-0472">Membrane</keyword>
<dbReference type="EMBL" id="JACKVK010000005">
    <property type="protein sequence ID" value="MCV7420831.1"/>
    <property type="molecule type" value="Genomic_DNA"/>
</dbReference>
<evidence type="ECO:0000313" key="6">
    <source>
        <dbReference type="Proteomes" id="UP001141629"/>
    </source>
</evidence>
<feature type="transmembrane region" description="Helical" evidence="4">
    <location>
        <begin position="40"/>
        <end position="64"/>
    </location>
</feature>
<sequence>MGAIGDTVGILRAGTHLGAASARTTTTSREVSRHEVRQQIAGIVTVARHCSCLAAAMVALLAPVETGVPGIYGTSLMAAVAGWSVYRLASRSRSRVATGCDVAWIVVAGASLPALIPATELTRAVSAPVAIVVVSTGTLAVQLRVRWSLAASALSAGALAYGATMLTGVDGALICVPAVLGGWAVGVMLRLTIEHVARTSDRLHQRHAPTKMGVSVAEAVRRAEREHVAMLHDTAAATLLLVAQTAHVPERRLAARAARDIVVLQTNPYAYGSAPVDLVTLLRTEASAYVDLPVEFTGLDHLLLDGQRAQAICAATREALNNVDRHAGATLTTIYTGWQCVEINDDGGGFVPTPSSGHGIRESIVERMHRIGGGATVHSTPDVGTTVELRWSTEREGVPARHSGDRAVDDDTIPGLRSRYGLALVVASALLTAIGLWRSPTDHTVAHVQIGLGIAMTSCILAALPRALRGVRWAGWTVSAVLAATAVIQHGTLDPLELDTYADWTLGIVGFGLLLLLFGLPAGSSVTILLVVWVIPAAFDVLREPSVRMAADLGIATSAFLIPQIAISLIGASVLDAVRRARRENEAQLGLQTAEAIASALQSECVRARSDTVDRLIPLLRGLAGGGPITEDVRRRARAECQRLRTLFDQSGAEASDLSRQIQALIGKAERRGVSVTAHVDRDLPALDDDTVEDVLRHVDAVLEQANSWARVVLTAAQTKVDLSVVCDVSETTWINARRPPGEAEVVVADDTMWWTLRAG</sequence>
<proteinExistence type="predicted"/>
<evidence type="ECO:0000256" key="3">
    <source>
        <dbReference type="ARBA" id="ARBA00023012"/>
    </source>
</evidence>
<keyword evidence="3" id="KW-0902">Two-component regulatory system</keyword>
<feature type="transmembrane region" description="Helical" evidence="4">
    <location>
        <begin position="70"/>
        <end position="89"/>
    </location>
</feature>
<evidence type="ECO:0000256" key="2">
    <source>
        <dbReference type="ARBA" id="ARBA00022777"/>
    </source>
</evidence>
<feature type="transmembrane region" description="Helical" evidence="4">
    <location>
        <begin position="471"/>
        <end position="488"/>
    </location>
</feature>
<evidence type="ECO:0000256" key="4">
    <source>
        <dbReference type="SAM" id="Phobius"/>
    </source>
</evidence>
<dbReference type="PANTHER" id="PTHR24421:SF61">
    <property type="entry name" value="OXYGEN SENSOR HISTIDINE KINASE NREB"/>
    <property type="match status" value="1"/>
</dbReference>
<feature type="transmembrane region" description="Helical" evidence="4">
    <location>
        <begin position="420"/>
        <end position="438"/>
    </location>
</feature>
<accession>A0A9X3C281</accession>
<feature type="transmembrane region" description="Helical" evidence="4">
    <location>
        <begin position="508"/>
        <end position="541"/>
    </location>
</feature>
<feature type="transmembrane region" description="Helical" evidence="4">
    <location>
        <begin position="96"/>
        <end position="116"/>
    </location>
</feature>
<feature type="transmembrane region" description="Helical" evidence="4">
    <location>
        <begin position="147"/>
        <end position="165"/>
    </location>
</feature>
<evidence type="ECO:0008006" key="7">
    <source>
        <dbReference type="Google" id="ProtNLM"/>
    </source>
</evidence>
<dbReference type="InterPro" id="IPR036890">
    <property type="entry name" value="HATPase_C_sf"/>
</dbReference>
<feature type="transmembrane region" description="Helical" evidence="4">
    <location>
        <begin position="553"/>
        <end position="575"/>
    </location>
</feature>
<keyword evidence="1" id="KW-0808">Transferase</keyword>
<keyword evidence="4" id="KW-0812">Transmembrane</keyword>
<keyword evidence="4" id="KW-1133">Transmembrane helix</keyword>
<dbReference type="Proteomes" id="UP001141629">
    <property type="component" value="Unassembled WGS sequence"/>
</dbReference>
<dbReference type="InterPro" id="IPR050482">
    <property type="entry name" value="Sensor_HK_TwoCompSys"/>
</dbReference>